<comment type="caution">
    <text evidence="1">The sequence shown here is derived from an EMBL/GenBank/DDBJ whole genome shotgun (WGS) entry which is preliminary data.</text>
</comment>
<gene>
    <name evidence="1" type="ORF">PQU96_10735</name>
</gene>
<dbReference type="RefSeq" id="WP_272772318.1">
    <property type="nucleotide sequence ID" value="NZ_JAQQLE010000009.1"/>
</dbReference>
<dbReference type="EMBL" id="JAQQLE010000009">
    <property type="protein sequence ID" value="MDC7714594.1"/>
    <property type="molecule type" value="Genomic_DNA"/>
</dbReference>
<evidence type="ECO:0000313" key="1">
    <source>
        <dbReference type="EMBL" id="MDC7714594.1"/>
    </source>
</evidence>
<protein>
    <submittedName>
        <fullName evidence="1">Uncharacterized protein</fullName>
    </submittedName>
</protein>
<reference evidence="1 2" key="1">
    <citation type="submission" date="2023-01" db="EMBL/GenBank/DDBJ databases">
        <title>Novel species of the genus Vogesella isolated from rivers.</title>
        <authorList>
            <person name="Lu H."/>
        </authorList>
    </citation>
    <scope>NUCLEOTIDE SEQUENCE [LARGE SCALE GENOMIC DNA]</scope>
    <source>
        <strain evidence="1 2">LYT5W</strain>
    </source>
</reference>
<keyword evidence="2" id="KW-1185">Reference proteome</keyword>
<accession>A0ABT5IPV3</accession>
<dbReference type="Proteomes" id="UP001222030">
    <property type="component" value="Unassembled WGS sequence"/>
</dbReference>
<organism evidence="1 2">
    <name type="scientific">Vogesella margarita</name>
    <dbReference type="NCBI Taxonomy" id="2984199"/>
    <lineage>
        <taxon>Bacteria</taxon>
        <taxon>Pseudomonadati</taxon>
        <taxon>Pseudomonadota</taxon>
        <taxon>Betaproteobacteria</taxon>
        <taxon>Neisseriales</taxon>
        <taxon>Chromobacteriaceae</taxon>
        <taxon>Vogesella</taxon>
    </lineage>
</organism>
<sequence length="163" mass="18390">MRLTRFLRPLAQPFDMVRRLYFLSQRPSSYADIDPGIAPLVEQFAQIPSVQTLASCQGHPTRHRSPYISFSSTVEIAEAIDARVQGALSQNQLNYYWSIMGVFNQDSRLTFLLYSPELKVLARGTWSAFYHLGLCRQAVEQDIETIGQLIAGKNCVSLPGARH</sequence>
<proteinExistence type="predicted"/>
<evidence type="ECO:0000313" key="2">
    <source>
        <dbReference type="Proteomes" id="UP001222030"/>
    </source>
</evidence>
<name>A0ABT5IPV3_9NEIS</name>